<feature type="binding site" evidence="3">
    <location>
        <position position="339"/>
    </location>
    <ligand>
        <name>Zn(2+)</name>
        <dbReference type="ChEBI" id="CHEBI:29105"/>
    </ligand>
</feature>
<keyword evidence="3" id="KW-0479">Metal-binding</keyword>
<dbReference type="PANTHER" id="PTHR32120:SF11">
    <property type="entry name" value="SMALL RIBOSOMAL SUBUNIT BIOGENESIS GTPASE RSGA 1, MITOCHONDRIAL-RELATED"/>
    <property type="match status" value="1"/>
</dbReference>
<dbReference type="RefSeq" id="WP_039356028.1">
    <property type="nucleotide sequence ID" value="NZ_JSAN01000013.1"/>
</dbReference>
<evidence type="ECO:0000313" key="7">
    <source>
        <dbReference type="EMBL" id="KIC74222.1"/>
    </source>
</evidence>
<dbReference type="GO" id="GO:0019843">
    <property type="term" value="F:rRNA binding"/>
    <property type="evidence" value="ECO:0007669"/>
    <property type="project" value="UniProtKB-KW"/>
</dbReference>
<feature type="binding site" evidence="3">
    <location>
        <begin position="253"/>
        <end position="261"/>
    </location>
    <ligand>
        <name>GTP</name>
        <dbReference type="ChEBI" id="CHEBI:37565"/>
    </ligand>
</feature>
<dbReference type="Gene3D" id="3.40.50.300">
    <property type="entry name" value="P-loop containing nucleotide triphosphate hydrolases"/>
    <property type="match status" value="1"/>
</dbReference>
<comment type="function">
    <text evidence="3">One of several proteins that assist in the late maturation steps of the functional core of the 30S ribosomal subunit. Helps release RbfA from mature subunits. May play a role in the assembly of ribosomal proteins into the subunit. Circularly permuted GTPase that catalyzes slow GTP hydrolysis, GTPase activity is stimulated by the 30S ribosomal subunit.</text>
</comment>
<dbReference type="PROSITE" id="PS51721">
    <property type="entry name" value="G_CP"/>
    <property type="match status" value="1"/>
</dbReference>
<keyword evidence="3 7" id="KW-0378">Hydrolase</keyword>
<dbReference type="AlphaFoldDB" id="A0A0C1K4G8"/>
<dbReference type="SUPFAM" id="SSF50249">
    <property type="entry name" value="Nucleic acid-binding proteins"/>
    <property type="match status" value="1"/>
</dbReference>
<evidence type="ECO:0000256" key="1">
    <source>
        <dbReference type="ARBA" id="ARBA00022741"/>
    </source>
</evidence>
<evidence type="ECO:0000256" key="2">
    <source>
        <dbReference type="ARBA" id="ARBA00023134"/>
    </source>
</evidence>
<feature type="binding site" evidence="3">
    <location>
        <position position="347"/>
    </location>
    <ligand>
        <name>Zn(2+)</name>
        <dbReference type="ChEBI" id="CHEBI:29105"/>
    </ligand>
</feature>
<dbReference type="HAMAP" id="MF_01820">
    <property type="entry name" value="GTPase_RsgA"/>
    <property type="match status" value="1"/>
</dbReference>
<dbReference type="Proteomes" id="UP000031465">
    <property type="component" value="Unassembled WGS sequence"/>
</dbReference>
<evidence type="ECO:0000256" key="4">
    <source>
        <dbReference type="SAM" id="MobiDB-lite"/>
    </source>
</evidence>
<keyword evidence="3" id="KW-0862">Zinc</keyword>
<comment type="caution">
    <text evidence="7">The sequence shown here is derived from an EMBL/GenBank/DDBJ whole genome shotgun (WGS) entry which is preliminary data.</text>
</comment>
<evidence type="ECO:0000259" key="5">
    <source>
        <dbReference type="PROSITE" id="PS50936"/>
    </source>
</evidence>
<sequence length="380" mass="43121">MSNADDDRSYWRDPEEDYFQPRKESRMQRKLAVAKDRSKYKKTDQEKYLKNLEKGHQQKISKQEWLEGRVVSIIPQGILVDYQGERISCVLKGLLKRDKTQAKNLVAVGDFVLFEKTHEGEGIIASVKPRRTILSRADNLSRRKEQLIAVNIDQVIITVSVVNPPLKPSLIDRYIIAAHKGNMDPLIVINKVDLFDADDEDQILREQEKDLYQELLKAYAVAKVPVISVSAAKNEGLDLLRQAMLGKSSVFSGQSGVGKSSLINAMTGLDLRVGETVERTKKGSHTTTTTQLIPLEFGGWCIDTPGIKSFGIWDLDKSEVEGYFPEIHACGLNCKFPDCTHSHEEQCAVRQAVEEEHISFVRYMSYQVLMETSNEKHIRR</sequence>
<dbReference type="InterPro" id="IPR004881">
    <property type="entry name" value="Ribosome_biogen_GTPase_RsgA"/>
</dbReference>
<keyword evidence="3" id="KW-0699">rRNA-binding</keyword>
<evidence type="ECO:0000259" key="6">
    <source>
        <dbReference type="PROSITE" id="PS51721"/>
    </source>
</evidence>
<dbReference type="Gene3D" id="1.10.40.50">
    <property type="entry name" value="Probable gtpase engc, domain 3"/>
    <property type="match status" value="1"/>
</dbReference>
<comment type="subunit">
    <text evidence="3">Monomer. Associates with 30S ribosomal subunit, binds 16S rRNA.</text>
</comment>
<dbReference type="GO" id="GO:0005737">
    <property type="term" value="C:cytoplasm"/>
    <property type="evidence" value="ECO:0007669"/>
    <property type="project" value="UniProtKB-SubCell"/>
</dbReference>
<comment type="similarity">
    <text evidence="3">Belongs to the TRAFAC class YlqF/YawG GTPase family. RsgA subfamily.</text>
</comment>
<dbReference type="InterPro" id="IPR012340">
    <property type="entry name" value="NA-bd_OB-fold"/>
</dbReference>
<dbReference type="GO" id="GO:0046872">
    <property type="term" value="F:metal ion binding"/>
    <property type="evidence" value="ECO:0007669"/>
    <property type="project" value="UniProtKB-KW"/>
</dbReference>
<dbReference type="InterPro" id="IPR027417">
    <property type="entry name" value="P-loop_NTPase"/>
</dbReference>
<evidence type="ECO:0000256" key="3">
    <source>
        <dbReference type="HAMAP-Rule" id="MF_01820"/>
    </source>
</evidence>
<comment type="cofactor">
    <cofactor evidence="3">
        <name>Zn(2+)</name>
        <dbReference type="ChEBI" id="CHEBI:29105"/>
    </cofactor>
    <text evidence="3">Binds 1 zinc ion per subunit.</text>
</comment>
<dbReference type="Gene3D" id="2.40.50.140">
    <property type="entry name" value="Nucleic acid-binding proteins"/>
    <property type="match status" value="1"/>
</dbReference>
<dbReference type="EMBL" id="JSAN01000013">
    <property type="protein sequence ID" value="KIC74222.1"/>
    <property type="molecule type" value="Genomic_DNA"/>
</dbReference>
<dbReference type="EC" id="3.6.1.-" evidence="3"/>
<dbReference type="NCBIfam" id="TIGR00157">
    <property type="entry name" value="ribosome small subunit-dependent GTPase A"/>
    <property type="match status" value="1"/>
</dbReference>
<comment type="subcellular location">
    <subcellularLocation>
        <location evidence="3">Cytoplasm</location>
    </subcellularLocation>
</comment>
<dbReference type="SUPFAM" id="SSF52540">
    <property type="entry name" value="P-loop containing nucleoside triphosphate hydrolases"/>
    <property type="match status" value="1"/>
</dbReference>
<organism evidence="7 8">
    <name type="scientific">Candidatus Protochlamydia amoebophila</name>
    <dbReference type="NCBI Taxonomy" id="362787"/>
    <lineage>
        <taxon>Bacteria</taxon>
        <taxon>Pseudomonadati</taxon>
        <taxon>Chlamydiota</taxon>
        <taxon>Chlamydiia</taxon>
        <taxon>Parachlamydiales</taxon>
        <taxon>Parachlamydiaceae</taxon>
        <taxon>Candidatus Protochlamydia</taxon>
    </lineage>
</organism>
<protein>
    <recommendedName>
        <fullName evidence="3">Small ribosomal subunit biogenesis GTPase RsgA</fullName>
        <ecNumber evidence="3">3.6.1.-</ecNumber>
    </recommendedName>
</protein>
<dbReference type="CDD" id="cd01854">
    <property type="entry name" value="YjeQ_EngC"/>
    <property type="match status" value="1"/>
</dbReference>
<keyword evidence="3" id="KW-0963">Cytoplasm</keyword>
<feature type="binding site" evidence="3">
    <location>
        <position position="341"/>
    </location>
    <ligand>
        <name>Zn(2+)</name>
        <dbReference type="ChEBI" id="CHEBI:29105"/>
    </ligand>
</feature>
<feature type="binding site" evidence="3">
    <location>
        <position position="334"/>
    </location>
    <ligand>
        <name>Zn(2+)</name>
        <dbReference type="ChEBI" id="CHEBI:29105"/>
    </ligand>
</feature>
<dbReference type="PATRIC" id="fig|362787.3.peg.161"/>
<gene>
    <name evidence="3 7" type="primary">rsgA</name>
    <name evidence="7" type="ORF">DB44_AN00070</name>
</gene>
<dbReference type="GO" id="GO:0003924">
    <property type="term" value="F:GTPase activity"/>
    <property type="evidence" value="ECO:0007669"/>
    <property type="project" value="UniProtKB-UniRule"/>
</dbReference>
<name>A0A0C1K4G8_9BACT</name>
<keyword evidence="3" id="KW-0690">Ribosome biogenesis</keyword>
<dbReference type="PANTHER" id="PTHR32120">
    <property type="entry name" value="SMALL RIBOSOMAL SUBUNIT BIOGENESIS GTPASE RSGA"/>
    <property type="match status" value="1"/>
</dbReference>
<dbReference type="GO" id="GO:0005525">
    <property type="term" value="F:GTP binding"/>
    <property type="evidence" value="ECO:0007669"/>
    <property type="project" value="UniProtKB-UniRule"/>
</dbReference>
<dbReference type="Pfam" id="PF03193">
    <property type="entry name" value="RsgA_GTPase"/>
    <property type="match status" value="1"/>
</dbReference>
<keyword evidence="3" id="KW-0694">RNA-binding</keyword>
<accession>A0A0C1K4G8</accession>
<reference evidence="7 8" key="1">
    <citation type="journal article" date="2014" name="Mol. Biol. Evol.">
        <title>Massive expansion of Ubiquitination-related gene families within the Chlamydiae.</title>
        <authorList>
            <person name="Domman D."/>
            <person name="Collingro A."/>
            <person name="Lagkouvardos I."/>
            <person name="Gehre L."/>
            <person name="Weinmaier T."/>
            <person name="Rattei T."/>
            <person name="Subtil A."/>
            <person name="Horn M."/>
        </authorList>
    </citation>
    <scope>NUCLEOTIDE SEQUENCE [LARGE SCALE GENOMIC DNA]</scope>
    <source>
        <strain evidence="7 8">EI2</strain>
    </source>
</reference>
<dbReference type="PROSITE" id="PS50936">
    <property type="entry name" value="ENGC_GTPASE"/>
    <property type="match status" value="1"/>
</dbReference>
<dbReference type="InterPro" id="IPR030378">
    <property type="entry name" value="G_CP_dom"/>
</dbReference>
<evidence type="ECO:0000313" key="8">
    <source>
        <dbReference type="Proteomes" id="UP000031465"/>
    </source>
</evidence>
<keyword evidence="1 3" id="KW-0547">Nucleotide-binding</keyword>
<dbReference type="GO" id="GO:0042274">
    <property type="term" value="P:ribosomal small subunit biogenesis"/>
    <property type="evidence" value="ECO:0007669"/>
    <property type="project" value="UniProtKB-UniRule"/>
</dbReference>
<feature type="domain" description="EngC GTPase" evidence="5">
    <location>
        <begin position="150"/>
        <end position="308"/>
    </location>
</feature>
<dbReference type="InterPro" id="IPR010914">
    <property type="entry name" value="RsgA_GTPase_dom"/>
</dbReference>
<proteinExistence type="inferred from homology"/>
<feature type="binding site" evidence="3">
    <location>
        <begin position="190"/>
        <end position="193"/>
    </location>
    <ligand>
        <name>GTP</name>
        <dbReference type="ChEBI" id="CHEBI:37565"/>
    </ligand>
</feature>
<feature type="region of interest" description="Disordered" evidence="4">
    <location>
        <begin position="1"/>
        <end position="38"/>
    </location>
</feature>
<feature type="domain" description="CP-type G" evidence="6">
    <location>
        <begin position="144"/>
        <end position="310"/>
    </location>
</feature>
<keyword evidence="2 3" id="KW-0342">GTP-binding</keyword>